<dbReference type="Proteomes" id="UP000601027">
    <property type="component" value="Unassembled WGS sequence"/>
</dbReference>
<gene>
    <name evidence="4" type="ORF">JNW91_06745</name>
</gene>
<dbReference type="Pfam" id="PF13588">
    <property type="entry name" value="HSDR_N_2"/>
    <property type="match status" value="1"/>
</dbReference>
<dbReference type="EMBL" id="JAEVHM010000019">
    <property type="protein sequence ID" value="MBM0231587.1"/>
    <property type="molecule type" value="Genomic_DNA"/>
</dbReference>
<dbReference type="PRINTS" id="PR00507">
    <property type="entry name" value="N12N6MTFRASE"/>
</dbReference>
<keyword evidence="1" id="KW-0680">Restriction system</keyword>
<dbReference type="PROSITE" id="PS00092">
    <property type="entry name" value="N6_MTASE"/>
    <property type="match status" value="1"/>
</dbReference>
<reference evidence="4 5" key="1">
    <citation type="submission" date="2021-01" db="EMBL/GenBank/DDBJ databases">
        <title>Draft genome sequence of Micromonospora sp. strain STR1_7.</title>
        <authorList>
            <person name="Karlyshev A."/>
            <person name="Jawad R."/>
        </authorList>
    </citation>
    <scope>NUCLEOTIDE SEQUENCE [LARGE SCALE GENOMIC DNA]</scope>
    <source>
        <strain evidence="4 5">STR1-7</strain>
    </source>
</reference>
<dbReference type="PANTHER" id="PTHR42998:SF1">
    <property type="entry name" value="TYPE I RESTRICTION ENZYME HINDI METHYLASE SUBUNIT"/>
    <property type="match status" value="1"/>
</dbReference>
<dbReference type="InterPro" id="IPR052916">
    <property type="entry name" value="Type-I_RE_MTase_Subunit"/>
</dbReference>
<feature type="domain" description="Type I restriction enzyme R protein N-terminal" evidence="3">
    <location>
        <begin position="82"/>
        <end position="183"/>
    </location>
</feature>
<feature type="domain" description="DNA methylase adenine-specific" evidence="2">
    <location>
        <begin position="321"/>
        <end position="592"/>
    </location>
</feature>
<evidence type="ECO:0000259" key="2">
    <source>
        <dbReference type="Pfam" id="PF02384"/>
    </source>
</evidence>
<evidence type="ECO:0000313" key="5">
    <source>
        <dbReference type="Proteomes" id="UP000601027"/>
    </source>
</evidence>
<dbReference type="GO" id="GO:0032259">
    <property type="term" value="P:methylation"/>
    <property type="evidence" value="ECO:0007669"/>
    <property type="project" value="UniProtKB-KW"/>
</dbReference>
<dbReference type="InterPro" id="IPR029464">
    <property type="entry name" value="HSDR_N"/>
</dbReference>
<evidence type="ECO:0000313" key="4">
    <source>
        <dbReference type="EMBL" id="MBM0231587.1"/>
    </source>
</evidence>
<dbReference type="InterPro" id="IPR003356">
    <property type="entry name" value="DNA_methylase_A-5"/>
</dbReference>
<keyword evidence="5" id="KW-1185">Reference proteome</keyword>
<name>A0ABS1XQP8_9ACTN</name>
<keyword evidence="4" id="KW-0808">Transferase</keyword>
<keyword evidence="4" id="KW-0489">Methyltransferase</keyword>
<evidence type="ECO:0000259" key="3">
    <source>
        <dbReference type="Pfam" id="PF13588"/>
    </source>
</evidence>
<dbReference type="Gene3D" id="3.40.50.150">
    <property type="entry name" value="Vaccinia Virus protein VP39"/>
    <property type="match status" value="1"/>
</dbReference>
<sequence length="650" mass="73284">MTEQAHPSNMQVAEGHTATVIHPGSIQDRPTIELRVGPQGSNEAFLVPSGGEPIATGVSLEEQNGQFYIRCRIRKKRYRFTPEEVVRQYILNTLIQRHGYPESQVAVEVPIQMGSAVHAKPADIVVFADDKRDRHWITVEVKKPNRKDGIEQLKSYMNASGSIFGYWTNGADEKFLLRSDPNDFSKPVWRLPRHGETLQDVDEPLTRTKLTPVKDLYGVFKDIEQEILAHQTVDTFNEIFKLVFAKLYDERVNLYNDSAVAQFKLGLSENRPAAVKRVKDLFESAKQKWRDVYSAGDVIELNDTNVEYCIKALQQYHLIRSGDVLGVAFELLVNQEMKGEMGQYFTPRQVVGMITEALQPKISERVCDPACGSGGFLIFAMRSVFDFIADRWDDADDRAEQRKDYAQENLIGLDNDPRLIRVAKAYMIMENDGRAGIRSVDALDYGAWDRSLRERLLGRSIDGPIPASSLANDRTPSDGVDVILTNPPFAGAIKAVSTLRQYDLARPSKGKPKAALVRAVLFLERCLDLLKPGGRMGIVLPQGLFNNFNDQEIRDFVDKRARVLGVVGLHPYTFKPFTLAKTSVLFLQKWKVGEEPLEDYRIFTAVSTRPGKTKLGRPQYLDDGITLDCDMAEIAATFRQFAKEEGLEFA</sequence>
<protein>
    <submittedName>
        <fullName evidence="4">N-6 DNA methylase</fullName>
    </submittedName>
</protein>
<evidence type="ECO:0000256" key="1">
    <source>
        <dbReference type="ARBA" id="ARBA00022747"/>
    </source>
</evidence>
<dbReference type="InterPro" id="IPR002052">
    <property type="entry name" value="DNA_methylase_N6_adenine_CS"/>
</dbReference>
<dbReference type="SUPFAM" id="SSF53335">
    <property type="entry name" value="S-adenosyl-L-methionine-dependent methyltransferases"/>
    <property type="match status" value="1"/>
</dbReference>
<dbReference type="Pfam" id="PF02384">
    <property type="entry name" value="N6_Mtase"/>
    <property type="match status" value="1"/>
</dbReference>
<dbReference type="GO" id="GO:0008168">
    <property type="term" value="F:methyltransferase activity"/>
    <property type="evidence" value="ECO:0007669"/>
    <property type="project" value="UniProtKB-KW"/>
</dbReference>
<organism evidence="4 5">
    <name type="scientific">Micromonospora parastrephiae</name>
    <dbReference type="NCBI Taxonomy" id="2806101"/>
    <lineage>
        <taxon>Bacteria</taxon>
        <taxon>Bacillati</taxon>
        <taxon>Actinomycetota</taxon>
        <taxon>Actinomycetes</taxon>
        <taxon>Micromonosporales</taxon>
        <taxon>Micromonosporaceae</taxon>
        <taxon>Micromonospora</taxon>
    </lineage>
</organism>
<accession>A0ABS1XQP8</accession>
<dbReference type="CDD" id="cd02440">
    <property type="entry name" value="AdoMet_MTases"/>
    <property type="match status" value="1"/>
</dbReference>
<proteinExistence type="predicted"/>
<dbReference type="InterPro" id="IPR029063">
    <property type="entry name" value="SAM-dependent_MTases_sf"/>
</dbReference>
<dbReference type="PANTHER" id="PTHR42998">
    <property type="entry name" value="TYPE I RESTRICTION ENZYME HINDVIIP M PROTEIN-RELATED"/>
    <property type="match status" value="1"/>
</dbReference>
<comment type="caution">
    <text evidence="4">The sequence shown here is derived from an EMBL/GenBank/DDBJ whole genome shotgun (WGS) entry which is preliminary data.</text>
</comment>
<dbReference type="RefSeq" id="WP_203174055.1">
    <property type="nucleotide sequence ID" value="NZ_JAEVHM010000019.1"/>
</dbReference>